<dbReference type="PRINTS" id="PR01837">
    <property type="entry name" value="MGTCSAPBPROT"/>
</dbReference>
<dbReference type="Proteomes" id="UP000441455">
    <property type="component" value="Unassembled WGS sequence"/>
</dbReference>
<keyword evidence="3" id="KW-1003">Cell membrane</keyword>
<feature type="transmembrane region" description="Helical" evidence="7">
    <location>
        <begin position="69"/>
        <end position="87"/>
    </location>
</feature>
<feature type="transmembrane region" description="Helical" evidence="7">
    <location>
        <begin position="40"/>
        <end position="57"/>
    </location>
</feature>
<dbReference type="InterPro" id="IPR003416">
    <property type="entry name" value="MgtC/SapB/SrpB/YhiD_fam"/>
</dbReference>
<evidence type="ECO:0000259" key="8">
    <source>
        <dbReference type="Pfam" id="PF02308"/>
    </source>
</evidence>
<evidence type="ECO:0000256" key="2">
    <source>
        <dbReference type="ARBA" id="ARBA00009298"/>
    </source>
</evidence>
<evidence type="ECO:0000256" key="4">
    <source>
        <dbReference type="ARBA" id="ARBA00022692"/>
    </source>
</evidence>
<name>A0A6N7VJ64_ACIFE</name>
<keyword evidence="5 7" id="KW-1133">Transmembrane helix</keyword>
<keyword evidence="6 7" id="KW-0472">Membrane</keyword>
<accession>A0A6N7VJ64</accession>
<evidence type="ECO:0000256" key="1">
    <source>
        <dbReference type="ARBA" id="ARBA00004651"/>
    </source>
</evidence>
<dbReference type="AlphaFoldDB" id="A0A6N7VJ64"/>
<dbReference type="InterPro" id="IPR049177">
    <property type="entry name" value="MgtC_SapB_SrpB_YhiD_N"/>
</dbReference>
<comment type="caution">
    <text evidence="9">The sequence shown here is derived from an EMBL/GenBank/DDBJ whole genome shotgun (WGS) entry which is preliminary data.</text>
</comment>
<feature type="transmembrane region" description="Helical" evidence="7">
    <location>
        <begin position="99"/>
        <end position="132"/>
    </location>
</feature>
<keyword evidence="4 7" id="KW-0812">Transmembrane</keyword>
<dbReference type="Pfam" id="PF02308">
    <property type="entry name" value="MgtC"/>
    <property type="match status" value="1"/>
</dbReference>
<dbReference type="RefSeq" id="WP_022487003.1">
    <property type="nucleotide sequence ID" value="NZ_JAYLVM010000125.1"/>
</dbReference>
<proteinExistence type="inferred from homology"/>
<dbReference type="OrthoDB" id="9811198at2"/>
<dbReference type="GO" id="GO:0005886">
    <property type="term" value="C:plasma membrane"/>
    <property type="evidence" value="ECO:0007669"/>
    <property type="project" value="UniProtKB-SubCell"/>
</dbReference>
<dbReference type="EMBL" id="VULN01000001">
    <property type="protein sequence ID" value="MSS81090.1"/>
    <property type="molecule type" value="Genomic_DNA"/>
</dbReference>
<protein>
    <submittedName>
        <fullName evidence="9">MgtC/SapB family protein</fullName>
    </submittedName>
</protein>
<evidence type="ECO:0000313" key="10">
    <source>
        <dbReference type="Proteomes" id="UP000441455"/>
    </source>
</evidence>
<evidence type="ECO:0000256" key="3">
    <source>
        <dbReference type="ARBA" id="ARBA00022475"/>
    </source>
</evidence>
<evidence type="ECO:0000256" key="5">
    <source>
        <dbReference type="ARBA" id="ARBA00022989"/>
    </source>
</evidence>
<comment type="similarity">
    <text evidence="2">Belongs to the MgtC/SapB family.</text>
</comment>
<dbReference type="PANTHER" id="PTHR33778">
    <property type="entry name" value="PROTEIN MGTC"/>
    <property type="match status" value="1"/>
</dbReference>
<feature type="domain" description="MgtC/SapB/SrpB/YhiD N-terminal" evidence="8">
    <location>
        <begin position="13"/>
        <end position="138"/>
    </location>
</feature>
<organism evidence="9 10">
    <name type="scientific">Acidaminococcus fermentans</name>
    <dbReference type="NCBI Taxonomy" id="905"/>
    <lineage>
        <taxon>Bacteria</taxon>
        <taxon>Bacillati</taxon>
        <taxon>Bacillota</taxon>
        <taxon>Negativicutes</taxon>
        <taxon>Acidaminococcales</taxon>
        <taxon>Acidaminococcaceae</taxon>
        <taxon>Acidaminococcus</taxon>
    </lineage>
</organism>
<evidence type="ECO:0000313" key="9">
    <source>
        <dbReference type="EMBL" id="MSS81090.1"/>
    </source>
</evidence>
<comment type="subcellular location">
    <subcellularLocation>
        <location evidence="1">Cell membrane</location>
        <topology evidence="1">Multi-pass membrane protein</topology>
    </subcellularLocation>
</comment>
<gene>
    <name evidence="9" type="ORF">FX155_00405</name>
</gene>
<reference evidence="9 10" key="1">
    <citation type="submission" date="2019-08" db="EMBL/GenBank/DDBJ databases">
        <title>In-depth cultivation of the pig gut microbiome towards novel bacterial diversity and tailored functional studies.</title>
        <authorList>
            <person name="Wylensek D."/>
            <person name="Hitch T.C.A."/>
            <person name="Clavel T."/>
        </authorList>
    </citation>
    <scope>NUCLEOTIDE SEQUENCE [LARGE SCALE GENOMIC DNA]</scope>
    <source>
        <strain evidence="9 10">WCA-389-WT-5B</strain>
    </source>
</reference>
<evidence type="ECO:0000256" key="7">
    <source>
        <dbReference type="SAM" id="Phobius"/>
    </source>
</evidence>
<sequence>MDNGMLAQLTLRILMAAFLGGLIGLERSSGDRPAGLRTHVLVATGSALLMVVSIYGIDGHPQARDPSRIASQVVSGIGFLGAGTILHEGLTVKGLTTAASLWIVSAIGLTVGCGMMALGIFATGIALITLILIRGLEKKVLPAGKPTRCKLHVILSKNPDSMMDVMEYLQKRNIKTRILGIRNDPQRSVIEVDLLVKIGKYYNANAIISGLENAEAVKKVVLVDD</sequence>
<dbReference type="PANTHER" id="PTHR33778:SF1">
    <property type="entry name" value="MAGNESIUM TRANSPORTER YHID-RELATED"/>
    <property type="match status" value="1"/>
</dbReference>
<evidence type="ECO:0000256" key="6">
    <source>
        <dbReference type="ARBA" id="ARBA00023136"/>
    </source>
</evidence>